<protein>
    <submittedName>
        <fullName evidence="1">Cyclic dof factor 2</fullName>
    </submittedName>
</protein>
<sequence length="72" mass="8179">MCGIQTVLEAISGWEGEVGDGSLIPLTYCDGNAIRKKLILNPNMTKVQEALNIPTQFREWRWFPTETQDKLI</sequence>
<evidence type="ECO:0000313" key="2">
    <source>
        <dbReference type="Proteomes" id="UP000250321"/>
    </source>
</evidence>
<comment type="caution">
    <text evidence="1">The sequence shown here is derived from an EMBL/GenBank/DDBJ whole genome shotgun (WGS) entry which is preliminary data.</text>
</comment>
<reference evidence="1 2" key="1">
    <citation type="submission" date="2018-02" db="EMBL/GenBank/DDBJ databases">
        <title>Draft genome of wild Prunus yedoensis var. nudiflora.</title>
        <authorList>
            <person name="Baek S."/>
            <person name="Kim J.-H."/>
            <person name="Choi K."/>
            <person name="Kim G.-B."/>
            <person name="Cho A."/>
            <person name="Jang H."/>
            <person name="Shin C.-H."/>
            <person name="Yu H.-J."/>
            <person name="Mun J.-H."/>
        </authorList>
    </citation>
    <scope>NUCLEOTIDE SEQUENCE [LARGE SCALE GENOMIC DNA]</scope>
    <source>
        <strain evidence="2">cv. Jeju island</strain>
        <tissue evidence="1">Leaf</tissue>
    </source>
</reference>
<organism evidence="1 2">
    <name type="scientific">Prunus yedoensis var. nudiflora</name>
    <dbReference type="NCBI Taxonomy" id="2094558"/>
    <lineage>
        <taxon>Eukaryota</taxon>
        <taxon>Viridiplantae</taxon>
        <taxon>Streptophyta</taxon>
        <taxon>Embryophyta</taxon>
        <taxon>Tracheophyta</taxon>
        <taxon>Spermatophyta</taxon>
        <taxon>Magnoliopsida</taxon>
        <taxon>eudicotyledons</taxon>
        <taxon>Gunneridae</taxon>
        <taxon>Pentapetalae</taxon>
        <taxon>rosids</taxon>
        <taxon>fabids</taxon>
        <taxon>Rosales</taxon>
        <taxon>Rosaceae</taxon>
        <taxon>Amygdaloideae</taxon>
        <taxon>Amygdaleae</taxon>
        <taxon>Prunus</taxon>
    </lineage>
</organism>
<dbReference type="EMBL" id="PJQY01002161">
    <property type="protein sequence ID" value="PQP95918.1"/>
    <property type="molecule type" value="Genomic_DNA"/>
</dbReference>
<proteinExistence type="predicted"/>
<dbReference type="OrthoDB" id="10497013at2759"/>
<dbReference type="AlphaFoldDB" id="A0A314XTR9"/>
<evidence type="ECO:0000313" key="1">
    <source>
        <dbReference type="EMBL" id="PQP95918.1"/>
    </source>
</evidence>
<accession>A0A314XTR9</accession>
<gene>
    <name evidence="1" type="ORF">Pyn_09605</name>
</gene>
<keyword evidence="2" id="KW-1185">Reference proteome</keyword>
<name>A0A314XTR9_PRUYE</name>
<dbReference type="Proteomes" id="UP000250321">
    <property type="component" value="Unassembled WGS sequence"/>
</dbReference>